<dbReference type="EMBL" id="JYDO01000217">
    <property type="protein sequence ID" value="KRZ66941.1"/>
    <property type="molecule type" value="Genomic_DNA"/>
</dbReference>
<evidence type="ECO:0000313" key="2">
    <source>
        <dbReference type="Proteomes" id="UP000054843"/>
    </source>
</evidence>
<comment type="caution">
    <text evidence="1">The sequence shown here is derived from an EMBL/GenBank/DDBJ whole genome shotgun (WGS) entry which is preliminary data.</text>
</comment>
<dbReference type="Proteomes" id="UP000054843">
    <property type="component" value="Unassembled WGS sequence"/>
</dbReference>
<accession>A0A0V1M4Z7</accession>
<dbReference type="OrthoDB" id="10573429at2759"/>
<protein>
    <recommendedName>
        <fullName evidence="3">Retrovirus-related Pol polyprotein from transposon</fullName>
    </recommendedName>
</protein>
<keyword evidence="2" id="KW-1185">Reference proteome</keyword>
<organism evidence="1 2">
    <name type="scientific">Trichinella papuae</name>
    <dbReference type="NCBI Taxonomy" id="268474"/>
    <lineage>
        <taxon>Eukaryota</taxon>
        <taxon>Metazoa</taxon>
        <taxon>Ecdysozoa</taxon>
        <taxon>Nematoda</taxon>
        <taxon>Enoplea</taxon>
        <taxon>Dorylaimia</taxon>
        <taxon>Trichinellida</taxon>
        <taxon>Trichinellidae</taxon>
        <taxon>Trichinella</taxon>
    </lineage>
</organism>
<gene>
    <name evidence="1" type="ORF">T10_4304</name>
</gene>
<sequence length="149" mass="17132">MKDERRINRVLSMNVMVGKSRVICQCDHHYTSVPAVYRKTTGLKWNYREKCEECARWNTPVNGTSRLVTSVVVGESLEIVAFYILGLKSKPNSYFLLVTDYFTRLAEAYGILNQQADAVVKQLVQRFICHLAAWSDCTLTKEHSYKVDC</sequence>
<evidence type="ECO:0008006" key="3">
    <source>
        <dbReference type="Google" id="ProtNLM"/>
    </source>
</evidence>
<name>A0A0V1M4Z7_9BILA</name>
<evidence type="ECO:0000313" key="1">
    <source>
        <dbReference type="EMBL" id="KRZ66941.1"/>
    </source>
</evidence>
<reference evidence="1 2" key="1">
    <citation type="submission" date="2015-01" db="EMBL/GenBank/DDBJ databases">
        <title>Evolution of Trichinella species and genotypes.</title>
        <authorList>
            <person name="Korhonen P.K."/>
            <person name="Edoardo P."/>
            <person name="Giuseppe L.R."/>
            <person name="Gasser R.B."/>
        </authorList>
    </citation>
    <scope>NUCLEOTIDE SEQUENCE [LARGE SCALE GENOMIC DNA]</scope>
    <source>
        <strain evidence="1">ISS1980</strain>
    </source>
</reference>
<dbReference type="AlphaFoldDB" id="A0A0V1M4Z7"/>
<proteinExistence type="predicted"/>